<dbReference type="AlphaFoldDB" id="A0A381W8U8"/>
<proteinExistence type="predicted"/>
<gene>
    <name evidence="1" type="ORF">METZ01_LOCUS101221</name>
</gene>
<dbReference type="InterPro" id="IPR018550">
    <property type="entry name" value="Lipid-A_deacylase-rel"/>
</dbReference>
<sequence length="169" mass="18653">MMLRWPAFLTALFAISLVLPAQGAEEPDFLSFSGGVFDLGKDQKAAEGRLEYRSNLKLWIFKPFVGVMGNSDGGAYGYAGGLVDVFLGRRIVTTLSFAPGYYHEGDGKNLGHNLEFRSQLEISYRLDDRSRLGLSISHMSNASIGDKNPGTENLMMTYAIPVRILFGNY</sequence>
<dbReference type="EMBL" id="UINC01010914">
    <property type="protein sequence ID" value="SVA48367.1"/>
    <property type="molecule type" value="Genomic_DNA"/>
</dbReference>
<dbReference type="Pfam" id="PF09411">
    <property type="entry name" value="PagL"/>
    <property type="match status" value="1"/>
</dbReference>
<reference evidence="1" key="1">
    <citation type="submission" date="2018-05" db="EMBL/GenBank/DDBJ databases">
        <authorList>
            <person name="Lanie J.A."/>
            <person name="Ng W.-L."/>
            <person name="Kazmierczak K.M."/>
            <person name="Andrzejewski T.M."/>
            <person name="Davidsen T.M."/>
            <person name="Wayne K.J."/>
            <person name="Tettelin H."/>
            <person name="Glass J.I."/>
            <person name="Rusch D."/>
            <person name="Podicherti R."/>
            <person name="Tsui H.-C.T."/>
            <person name="Winkler M.E."/>
        </authorList>
    </citation>
    <scope>NUCLEOTIDE SEQUENCE</scope>
</reference>
<name>A0A381W8U8_9ZZZZ</name>
<organism evidence="1">
    <name type="scientific">marine metagenome</name>
    <dbReference type="NCBI Taxonomy" id="408172"/>
    <lineage>
        <taxon>unclassified sequences</taxon>
        <taxon>metagenomes</taxon>
        <taxon>ecological metagenomes</taxon>
    </lineage>
</organism>
<protein>
    <recommendedName>
        <fullName evidence="2">Deacylase</fullName>
    </recommendedName>
</protein>
<evidence type="ECO:0008006" key="2">
    <source>
        <dbReference type="Google" id="ProtNLM"/>
    </source>
</evidence>
<accession>A0A381W8U8</accession>
<dbReference type="Gene3D" id="2.40.160.20">
    <property type="match status" value="1"/>
</dbReference>
<evidence type="ECO:0000313" key="1">
    <source>
        <dbReference type="EMBL" id="SVA48367.1"/>
    </source>
</evidence>